<sequence>MNKRILTIAGLLIAIASYAQTREIEKKLDNLLASYFTASQPGCQLLVARHGQVIYQKATGSADLELNVPLSSNMVFNLASITKQFTAVAILQLQEKGKLSVYDSLQKYIPDFPSKGHKITIEHLLTHTSGIKDYLQLNYSARNMERWDFTPQELIDSFKNQPLSFTPGTRYSYSNSGYYLLGYIIEKVTATPYQNYILDSLLHPLGLTHTAFDINGNIIPGRVHGYSKEGTRFKNTDYWSPTIEYAAGGLISNVADLLTWHKALYAYQVLKKETLQKAFTPFKLADGTSTDYGYGWYVKTSNNIQSIEHQGGMIGFKTNEIYYPAEDVFIAILCNSDAVGIDELSADISAIAIGKPLQNDVKVAPEILEKYVGSYKLSIDTNRTITIQKANDRLIAIISPTQKPPLLFTSDTHFEFKNMLGISGDFVVEAGKVAKFYINQNGRYEWIKTK</sequence>
<dbReference type="InterPro" id="IPR012338">
    <property type="entry name" value="Beta-lactam/transpept-like"/>
</dbReference>
<organism evidence="2 3">
    <name type="scientific">Filimonas zeae</name>
    <dbReference type="NCBI Taxonomy" id="1737353"/>
    <lineage>
        <taxon>Bacteria</taxon>
        <taxon>Pseudomonadati</taxon>
        <taxon>Bacteroidota</taxon>
        <taxon>Chitinophagia</taxon>
        <taxon>Chitinophagales</taxon>
        <taxon>Chitinophagaceae</taxon>
        <taxon>Filimonas</taxon>
    </lineage>
</organism>
<dbReference type="AlphaFoldDB" id="A0A917IYG9"/>
<dbReference type="Proteomes" id="UP000627292">
    <property type="component" value="Unassembled WGS sequence"/>
</dbReference>
<proteinExistence type="predicted"/>
<evidence type="ECO:0000259" key="1">
    <source>
        <dbReference type="Pfam" id="PF00144"/>
    </source>
</evidence>
<dbReference type="InterPro" id="IPR001466">
    <property type="entry name" value="Beta-lactam-related"/>
</dbReference>
<dbReference type="InterPro" id="IPR050491">
    <property type="entry name" value="AmpC-like"/>
</dbReference>
<accession>A0A917IYG9</accession>
<keyword evidence="3" id="KW-1185">Reference proteome</keyword>
<protein>
    <recommendedName>
        <fullName evidence="1">Beta-lactamase-related domain-containing protein</fullName>
    </recommendedName>
</protein>
<evidence type="ECO:0000313" key="2">
    <source>
        <dbReference type="EMBL" id="GGH71174.1"/>
    </source>
</evidence>
<evidence type="ECO:0000313" key="3">
    <source>
        <dbReference type="Proteomes" id="UP000627292"/>
    </source>
</evidence>
<dbReference type="SUPFAM" id="SSF56601">
    <property type="entry name" value="beta-lactamase/transpeptidase-like"/>
    <property type="match status" value="1"/>
</dbReference>
<dbReference type="RefSeq" id="WP_188953676.1">
    <property type="nucleotide sequence ID" value="NZ_BMIB01000003.1"/>
</dbReference>
<reference evidence="2" key="1">
    <citation type="journal article" date="2014" name="Int. J. Syst. Evol. Microbiol.">
        <title>Complete genome sequence of Corynebacterium casei LMG S-19264T (=DSM 44701T), isolated from a smear-ripened cheese.</title>
        <authorList>
            <consortium name="US DOE Joint Genome Institute (JGI-PGF)"/>
            <person name="Walter F."/>
            <person name="Albersmeier A."/>
            <person name="Kalinowski J."/>
            <person name="Ruckert C."/>
        </authorList>
    </citation>
    <scope>NUCLEOTIDE SEQUENCE</scope>
    <source>
        <strain evidence="2">CGMCC 1.15290</strain>
    </source>
</reference>
<name>A0A917IYG9_9BACT</name>
<dbReference type="Gene3D" id="3.40.710.10">
    <property type="entry name" value="DD-peptidase/beta-lactamase superfamily"/>
    <property type="match status" value="1"/>
</dbReference>
<gene>
    <name evidence="2" type="ORF">GCM10011379_30240</name>
</gene>
<dbReference type="PANTHER" id="PTHR46825:SF9">
    <property type="entry name" value="BETA-LACTAMASE-RELATED DOMAIN-CONTAINING PROTEIN"/>
    <property type="match status" value="1"/>
</dbReference>
<dbReference type="PANTHER" id="PTHR46825">
    <property type="entry name" value="D-ALANYL-D-ALANINE-CARBOXYPEPTIDASE/ENDOPEPTIDASE AMPH"/>
    <property type="match status" value="1"/>
</dbReference>
<reference evidence="2" key="2">
    <citation type="submission" date="2020-09" db="EMBL/GenBank/DDBJ databases">
        <authorList>
            <person name="Sun Q."/>
            <person name="Zhou Y."/>
        </authorList>
    </citation>
    <scope>NUCLEOTIDE SEQUENCE</scope>
    <source>
        <strain evidence="2">CGMCC 1.15290</strain>
    </source>
</reference>
<dbReference type="Pfam" id="PF00144">
    <property type="entry name" value="Beta-lactamase"/>
    <property type="match status" value="1"/>
</dbReference>
<feature type="domain" description="Beta-lactamase-related" evidence="1">
    <location>
        <begin position="38"/>
        <end position="338"/>
    </location>
</feature>
<dbReference type="EMBL" id="BMIB01000003">
    <property type="protein sequence ID" value="GGH71174.1"/>
    <property type="molecule type" value="Genomic_DNA"/>
</dbReference>
<comment type="caution">
    <text evidence="2">The sequence shown here is derived from an EMBL/GenBank/DDBJ whole genome shotgun (WGS) entry which is preliminary data.</text>
</comment>